<dbReference type="Pfam" id="PF13186">
    <property type="entry name" value="SPASM"/>
    <property type="match status" value="1"/>
</dbReference>
<gene>
    <name evidence="8" type="ORF">DJ017_16990</name>
</gene>
<feature type="domain" description="4Fe4S-binding SPASM" evidence="7">
    <location>
        <begin position="230"/>
        <end position="287"/>
    </location>
</feature>
<dbReference type="OrthoDB" id="9792276at2"/>
<evidence type="ECO:0000256" key="3">
    <source>
        <dbReference type="ARBA" id="ARBA00022723"/>
    </source>
</evidence>
<evidence type="ECO:0000256" key="4">
    <source>
        <dbReference type="ARBA" id="ARBA00023004"/>
    </source>
</evidence>
<dbReference type="InterPro" id="IPR058240">
    <property type="entry name" value="rSAM_sf"/>
</dbReference>
<keyword evidence="4" id="KW-0408">Iron</keyword>
<sequence length="377" mass="42767">MDLTVILTFRCNSKCQMCYIWQNPTDPRQEVSLETLAKLPGGFDNLNVSGGEPTLRKDLAQVVDILYPKARIMEISSNGLNPHRLLPIIKKYPDIKVRFSLEGDEITNNTIRGEKNGYARKVAGLKMLQEAGGRDLGFAFVIQDENVDQLVAVYEKARAMGVELATSTLHNAWQFYKNDNYFYDRLRVARKVEGLVTAQLKSGKPKNWFRAYLNLGLIEKILGHDRLIRCTAGKDFAFIDPWSDVWACNVRSDLPMGNLARQSWDEIVASDTTRATLGKVHDCDQNCWMVTTARTAMRSNVIPQAPKLGPLAWVLYNKAKVSLGGKVDFDRYIDYGDIRQSPQVARSSFLGARMKANWAPDRSTTDQRYPLRSFFNR</sequence>
<dbReference type="InterPro" id="IPR050377">
    <property type="entry name" value="Radical_SAM_PqqE_MftC-like"/>
</dbReference>
<organism evidence="8 9">
    <name type="scientific">Phenylobacterium soli</name>
    <dbReference type="NCBI Taxonomy" id="2170551"/>
    <lineage>
        <taxon>Bacteria</taxon>
        <taxon>Pseudomonadati</taxon>
        <taxon>Pseudomonadota</taxon>
        <taxon>Alphaproteobacteria</taxon>
        <taxon>Caulobacterales</taxon>
        <taxon>Caulobacteraceae</taxon>
        <taxon>Phenylobacterium</taxon>
    </lineage>
</organism>
<dbReference type="SUPFAM" id="SSF102114">
    <property type="entry name" value="Radical SAM enzymes"/>
    <property type="match status" value="1"/>
</dbReference>
<dbReference type="RefSeq" id="WP_111529832.1">
    <property type="nucleotide sequence ID" value="NZ_JBHRSG010000003.1"/>
</dbReference>
<dbReference type="EMBL" id="QFYQ01000001">
    <property type="protein sequence ID" value="RAK56084.1"/>
    <property type="molecule type" value="Genomic_DNA"/>
</dbReference>
<dbReference type="SFLD" id="SFLDG01067">
    <property type="entry name" value="SPASM/twitch_domain_containing"/>
    <property type="match status" value="1"/>
</dbReference>
<dbReference type="PANTHER" id="PTHR11228:SF7">
    <property type="entry name" value="PQQA PEPTIDE CYCLASE"/>
    <property type="match status" value="1"/>
</dbReference>
<evidence type="ECO:0000259" key="6">
    <source>
        <dbReference type="Pfam" id="PF04055"/>
    </source>
</evidence>
<name>A0A328ARC6_9CAUL</name>
<keyword evidence="5" id="KW-0411">Iron-sulfur</keyword>
<dbReference type="GO" id="GO:0046872">
    <property type="term" value="F:metal ion binding"/>
    <property type="evidence" value="ECO:0007669"/>
    <property type="project" value="UniProtKB-KW"/>
</dbReference>
<reference evidence="9" key="1">
    <citation type="submission" date="2018-05" db="EMBL/GenBank/DDBJ databases">
        <authorList>
            <person name="Li X."/>
        </authorList>
    </citation>
    <scope>NUCLEOTIDE SEQUENCE [LARGE SCALE GENOMIC DNA]</scope>
    <source>
        <strain evidence="9">LX32</strain>
    </source>
</reference>
<comment type="cofactor">
    <cofactor evidence="1">
        <name>[4Fe-4S] cluster</name>
        <dbReference type="ChEBI" id="CHEBI:49883"/>
    </cofactor>
</comment>
<dbReference type="SFLD" id="SFLDS00029">
    <property type="entry name" value="Radical_SAM"/>
    <property type="match status" value="1"/>
</dbReference>
<evidence type="ECO:0000313" key="9">
    <source>
        <dbReference type="Proteomes" id="UP000249254"/>
    </source>
</evidence>
<dbReference type="Pfam" id="PF04055">
    <property type="entry name" value="Radical_SAM"/>
    <property type="match status" value="1"/>
</dbReference>
<keyword evidence="9" id="KW-1185">Reference proteome</keyword>
<comment type="caution">
    <text evidence="8">The sequence shown here is derived from an EMBL/GenBank/DDBJ whole genome shotgun (WGS) entry which is preliminary data.</text>
</comment>
<evidence type="ECO:0000256" key="5">
    <source>
        <dbReference type="ARBA" id="ARBA00023014"/>
    </source>
</evidence>
<dbReference type="PANTHER" id="PTHR11228">
    <property type="entry name" value="RADICAL SAM DOMAIN PROTEIN"/>
    <property type="match status" value="1"/>
</dbReference>
<dbReference type="AlphaFoldDB" id="A0A328ARC6"/>
<keyword evidence="2" id="KW-0949">S-adenosyl-L-methionine</keyword>
<protein>
    <submittedName>
        <fullName evidence="8">Radical SAM protein</fullName>
    </submittedName>
</protein>
<feature type="domain" description="Radical SAM core" evidence="6">
    <location>
        <begin position="5"/>
        <end position="156"/>
    </location>
</feature>
<accession>A0A328ARC6</accession>
<dbReference type="GO" id="GO:0051536">
    <property type="term" value="F:iron-sulfur cluster binding"/>
    <property type="evidence" value="ECO:0007669"/>
    <property type="project" value="UniProtKB-KW"/>
</dbReference>
<evidence type="ECO:0000256" key="2">
    <source>
        <dbReference type="ARBA" id="ARBA00022691"/>
    </source>
</evidence>
<evidence type="ECO:0000313" key="8">
    <source>
        <dbReference type="EMBL" id="RAK56084.1"/>
    </source>
</evidence>
<evidence type="ECO:0000256" key="1">
    <source>
        <dbReference type="ARBA" id="ARBA00001966"/>
    </source>
</evidence>
<dbReference type="CDD" id="cd21109">
    <property type="entry name" value="SPASM"/>
    <property type="match status" value="1"/>
</dbReference>
<dbReference type="Gene3D" id="3.20.20.70">
    <property type="entry name" value="Aldolase class I"/>
    <property type="match status" value="1"/>
</dbReference>
<dbReference type="Proteomes" id="UP000249254">
    <property type="component" value="Unassembled WGS sequence"/>
</dbReference>
<proteinExistence type="predicted"/>
<dbReference type="InterPro" id="IPR023885">
    <property type="entry name" value="4Fe4S-binding_SPASM_dom"/>
</dbReference>
<dbReference type="CDD" id="cd01335">
    <property type="entry name" value="Radical_SAM"/>
    <property type="match status" value="1"/>
</dbReference>
<dbReference type="InterPro" id="IPR007197">
    <property type="entry name" value="rSAM"/>
</dbReference>
<dbReference type="InterPro" id="IPR013785">
    <property type="entry name" value="Aldolase_TIM"/>
</dbReference>
<evidence type="ECO:0000259" key="7">
    <source>
        <dbReference type="Pfam" id="PF13186"/>
    </source>
</evidence>
<dbReference type="GO" id="GO:0003824">
    <property type="term" value="F:catalytic activity"/>
    <property type="evidence" value="ECO:0007669"/>
    <property type="project" value="InterPro"/>
</dbReference>
<keyword evidence="3" id="KW-0479">Metal-binding</keyword>